<sequence>MSTTASLIDDLLHPATDAGVAAQVMGVVVVTTIVTTLVRRERSLVMLTVGASMVVLGWFGLRALH</sequence>
<accession>A0A6J6F0L7</accession>
<protein>
    <submittedName>
        <fullName evidence="2">Unannotated protein</fullName>
    </submittedName>
</protein>
<keyword evidence="1" id="KW-0812">Transmembrane</keyword>
<reference evidence="2" key="1">
    <citation type="submission" date="2020-05" db="EMBL/GenBank/DDBJ databases">
        <authorList>
            <person name="Chiriac C."/>
            <person name="Salcher M."/>
            <person name="Ghai R."/>
            <person name="Kavagutti S V."/>
        </authorList>
    </citation>
    <scope>NUCLEOTIDE SEQUENCE</scope>
</reference>
<feature type="transmembrane region" description="Helical" evidence="1">
    <location>
        <begin position="20"/>
        <end position="38"/>
    </location>
</feature>
<dbReference type="EMBL" id="CAEZSR010000150">
    <property type="protein sequence ID" value="CAB4580513.1"/>
    <property type="molecule type" value="Genomic_DNA"/>
</dbReference>
<proteinExistence type="predicted"/>
<feature type="transmembrane region" description="Helical" evidence="1">
    <location>
        <begin position="45"/>
        <end position="64"/>
    </location>
</feature>
<organism evidence="2">
    <name type="scientific">freshwater metagenome</name>
    <dbReference type="NCBI Taxonomy" id="449393"/>
    <lineage>
        <taxon>unclassified sequences</taxon>
        <taxon>metagenomes</taxon>
        <taxon>ecological metagenomes</taxon>
    </lineage>
</organism>
<keyword evidence="1" id="KW-1133">Transmembrane helix</keyword>
<evidence type="ECO:0000313" key="2">
    <source>
        <dbReference type="EMBL" id="CAB4580513.1"/>
    </source>
</evidence>
<dbReference type="AlphaFoldDB" id="A0A6J6F0L7"/>
<evidence type="ECO:0000256" key="1">
    <source>
        <dbReference type="SAM" id="Phobius"/>
    </source>
</evidence>
<gene>
    <name evidence="2" type="ORF">UFOPK1493_03037</name>
</gene>
<name>A0A6J6F0L7_9ZZZZ</name>
<keyword evidence="1" id="KW-0472">Membrane</keyword>